<comment type="caution">
    <text evidence="1">The sequence shown here is derived from an EMBL/GenBank/DDBJ whole genome shotgun (WGS) entry which is preliminary data.</text>
</comment>
<evidence type="ECO:0000313" key="1">
    <source>
        <dbReference type="EMBL" id="KAJ3532863.1"/>
    </source>
</evidence>
<dbReference type="EMBL" id="JANHOG010001704">
    <property type="protein sequence ID" value="KAJ3532863.1"/>
    <property type="molecule type" value="Genomic_DNA"/>
</dbReference>
<organism evidence="1 2">
    <name type="scientific">Phlebia brevispora</name>
    <dbReference type="NCBI Taxonomy" id="194682"/>
    <lineage>
        <taxon>Eukaryota</taxon>
        <taxon>Fungi</taxon>
        <taxon>Dikarya</taxon>
        <taxon>Basidiomycota</taxon>
        <taxon>Agaricomycotina</taxon>
        <taxon>Agaricomycetes</taxon>
        <taxon>Polyporales</taxon>
        <taxon>Meruliaceae</taxon>
        <taxon>Phlebia</taxon>
    </lineage>
</organism>
<dbReference type="Proteomes" id="UP001148662">
    <property type="component" value="Unassembled WGS sequence"/>
</dbReference>
<reference evidence="1" key="1">
    <citation type="submission" date="2022-07" db="EMBL/GenBank/DDBJ databases">
        <title>Genome Sequence of Phlebia brevispora.</title>
        <authorList>
            <person name="Buettner E."/>
        </authorList>
    </citation>
    <scope>NUCLEOTIDE SEQUENCE</scope>
    <source>
        <strain evidence="1">MPL23</strain>
    </source>
</reference>
<sequence length="323" mass="37051">MFKKSSTTELTSHEVAIRLISPSLVFGMSSLEFYIWTPWYAISIDKPFLFTELQVEGAEISHASDKPSTFRSTALIHDHDTRVYRGLFTRADGQEIMAVCKLFCNAGAKATTRFRNEAKIYQTKLRDLQGRYIPRFYGLYSGDVFGKVSMCMILEDCGESIASRPAFSIAVIRILMAIHERGVRHNDFDPRNVVVDNIENPTRLVVIDFEHATDHECRRGLDLKLYTLPPPFYEFNCDELYDAAVDTAVWTPDSVYIFGGYVSVHHLTSPEELLKYANAYDDLYTDEEAIRHAKAVIRDFFKKWESRKEHLLGNTREVLSSVM</sequence>
<protein>
    <submittedName>
        <fullName evidence="1">Uncharacterized protein</fullName>
    </submittedName>
</protein>
<gene>
    <name evidence="1" type="ORF">NM688_g7360</name>
</gene>
<keyword evidence="2" id="KW-1185">Reference proteome</keyword>
<proteinExistence type="predicted"/>
<evidence type="ECO:0000313" key="2">
    <source>
        <dbReference type="Proteomes" id="UP001148662"/>
    </source>
</evidence>
<name>A0ACC1S619_9APHY</name>
<accession>A0ACC1S619</accession>